<protein>
    <recommendedName>
        <fullName evidence="1">HTH cro/C1-type domain-containing protein</fullName>
    </recommendedName>
</protein>
<evidence type="ECO:0000259" key="1">
    <source>
        <dbReference type="PROSITE" id="PS50943"/>
    </source>
</evidence>
<sequence length="102" mass="11293">MQISIIGNIFIDMSYKNDDEKIIASRINGLLADTHTSQVQYAAILSMSQPTISAKLSGVTRFTAKDIWRTALAFNVSTDYLYGLTDARTRGTCEREKAMAPV</sequence>
<dbReference type="PROSITE" id="PS50943">
    <property type="entry name" value="HTH_CROC1"/>
    <property type="match status" value="1"/>
</dbReference>
<dbReference type="InterPro" id="IPR013975">
    <property type="entry name" value="Tscrpt_reg_BetR_N"/>
</dbReference>
<dbReference type="AlphaFoldDB" id="A0AAN5AEV1"/>
<proteinExistence type="predicted"/>
<organism evidence="2 3">
    <name type="scientific">Bifidobacterium adolescentis</name>
    <dbReference type="NCBI Taxonomy" id="1680"/>
    <lineage>
        <taxon>Bacteria</taxon>
        <taxon>Bacillati</taxon>
        <taxon>Actinomycetota</taxon>
        <taxon>Actinomycetes</taxon>
        <taxon>Bifidobacteriales</taxon>
        <taxon>Bifidobacteriaceae</taxon>
        <taxon>Bifidobacterium</taxon>
    </lineage>
</organism>
<dbReference type="Gene3D" id="1.10.260.40">
    <property type="entry name" value="lambda repressor-like DNA-binding domains"/>
    <property type="match status" value="1"/>
</dbReference>
<dbReference type="EMBL" id="BPPZ01000004">
    <property type="protein sequence ID" value="GJD14086.1"/>
    <property type="molecule type" value="Genomic_DNA"/>
</dbReference>
<comment type="caution">
    <text evidence="2">The sequence shown here is derived from an EMBL/GenBank/DDBJ whole genome shotgun (WGS) entry which is preliminary data.</text>
</comment>
<dbReference type="GO" id="GO:0003677">
    <property type="term" value="F:DNA binding"/>
    <property type="evidence" value="ECO:0007669"/>
    <property type="project" value="InterPro"/>
</dbReference>
<accession>A0AAN5AEV1</accession>
<reference evidence="2" key="1">
    <citation type="submission" date="2021-08" db="EMBL/GenBank/DDBJ databases">
        <title>Draft genome sequence of the GABA producer Bifidobacterium adolescentis 4-2, isolated from healthy human feces.</title>
        <authorList>
            <person name="Altaib H."/>
            <person name="Niwa R."/>
            <person name="Abe M."/>
            <person name="Suzuki T."/>
        </authorList>
    </citation>
    <scope>NUCLEOTIDE SEQUENCE</scope>
    <source>
        <strain evidence="2">4-2</strain>
    </source>
</reference>
<dbReference type="Pfam" id="PF08667">
    <property type="entry name" value="BetR"/>
    <property type="match status" value="1"/>
</dbReference>
<evidence type="ECO:0000313" key="2">
    <source>
        <dbReference type="EMBL" id="GJD14086.1"/>
    </source>
</evidence>
<evidence type="ECO:0000313" key="3">
    <source>
        <dbReference type="Proteomes" id="UP000886943"/>
    </source>
</evidence>
<dbReference type="CDD" id="cd00093">
    <property type="entry name" value="HTH_XRE"/>
    <property type="match status" value="1"/>
</dbReference>
<gene>
    <name evidence="2" type="ORF">BIFAD42_10700</name>
</gene>
<dbReference type="InterPro" id="IPR010982">
    <property type="entry name" value="Lambda_DNA-bd_dom_sf"/>
</dbReference>
<dbReference type="SUPFAM" id="SSF47413">
    <property type="entry name" value="lambda repressor-like DNA-binding domains"/>
    <property type="match status" value="1"/>
</dbReference>
<dbReference type="InterPro" id="IPR001387">
    <property type="entry name" value="Cro/C1-type_HTH"/>
</dbReference>
<name>A0AAN5AEV1_BIFAD</name>
<feature type="domain" description="HTH cro/C1-type" evidence="1">
    <location>
        <begin position="37"/>
        <end position="81"/>
    </location>
</feature>
<dbReference type="Proteomes" id="UP000886943">
    <property type="component" value="Unassembled WGS sequence"/>
</dbReference>